<accession>A0A857KMN8</accession>
<evidence type="ECO:0000256" key="1">
    <source>
        <dbReference type="ARBA" id="ARBA00001971"/>
    </source>
</evidence>
<sequence length="445" mass="50323">MTSYLAEAPAGSGLKSVPCSNVPGVIEVLSTRRDPYGKTAKRVAQMGPISGMNAFGLKIVNVSGADGAQEILMNKDKAFANGPAWSFFIGPFFHRGVMLMDFDEHRYHRRILQAAFTPTALKGYLQEMQPVIAEQVHQLPTGRVEMFSWLKQLTLDVALEVFLGVKLPRDEADKLNKAFIETVAAGTALVRKPVPGGRWWKGLRSRKVLEEFFYATIDAKRARETPDLFSALCHAQSEEGDRFTDEDVVNHMIFVLMAAHDTSTMTMSQMVYWTAKNPQWQERARTQSLELEPEIGYDTLGKFTDLDLIMRESLRMCPPVPALPRMAVKDTQVLGHHIPEGSIVAVLQQTNHRDPAYFTNPDTFDPDRFSPEREEDRGHRMAWVPFGGGAHKCIGLHFGQMEIKTVMHRLLREFEWSVPDGYEVPMDYSSLPVPKDNLPVYIRRR</sequence>
<evidence type="ECO:0000313" key="10">
    <source>
        <dbReference type="EMBL" id="QHN40515.1"/>
    </source>
</evidence>
<evidence type="ECO:0000256" key="7">
    <source>
        <dbReference type="ARBA" id="ARBA00023033"/>
    </source>
</evidence>
<dbReference type="PRINTS" id="PR00465">
    <property type="entry name" value="EP450IV"/>
</dbReference>
<dbReference type="EMBL" id="CP045810">
    <property type="protein sequence ID" value="QHN40515.1"/>
    <property type="molecule type" value="Genomic_DNA"/>
</dbReference>
<keyword evidence="4 8" id="KW-0479">Metal-binding</keyword>
<evidence type="ECO:0000256" key="5">
    <source>
        <dbReference type="ARBA" id="ARBA00023002"/>
    </source>
</evidence>
<keyword evidence="3 8" id="KW-0349">Heme</keyword>
<comment type="cofactor">
    <cofactor evidence="1 8">
        <name>heme</name>
        <dbReference type="ChEBI" id="CHEBI:30413"/>
    </cofactor>
</comment>
<organism evidence="10">
    <name type="scientific">Gordonia amarae</name>
    <dbReference type="NCBI Taxonomy" id="36821"/>
    <lineage>
        <taxon>Bacteria</taxon>
        <taxon>Bacillati</taxon>
        <taxon>Actinomycetota</taxon>
        <taxon>Actinomycetes</taxon>
        <taxon>Mycobacteriales</taxon>
        <taxon>Gordoniaceae</taxon>
        <taxon>Gordonia</taxon>
    </lineage>
</organism>
<dbReference type="GO" id="GO:0004497">
    <property type="term" value="F:monooxygenase activity"/>
    <property type="evidence" value="ECO:0007669"/>
    <property type="project" value="UniProtKB-KW"/>
</dbReference>
<dbReference type="PRINTS" id="PR00385">
    <property type="entry name" value="P450"/>
</dbReference>
<dbReference type="CDD" id="cd11045">
    <property type="entry name" value="CYP136-like"/>
    <property type="match status" value="1"/>
</dbReference>
<dbReference type="PANTHER" id="PTHR24286:SF24">
    <property type="entry name" value="LANOSTEROL 14-ALPHA DEMETHYLASE"/>
    <property type="match status" value="1"/>
</dbReference>
<dbReference type="Pfam" id="PF00067">
    <property type="entry name" value="p450"/>
    <property type="match status" value="1"/>
</dbReference>
<keyword evidence="5 9" id="KW-0560">Oxidoreductase</keyword>
<proteinExistence type="inferred from homology"/>
<evidence type="ECO:0000256" key="6">
    <source>
        <dbReference type="ARBA" id="ARBA00023004"/>
    </source>
</evidence>
<dbReference type="AlphaFoldDB" id="A0A857KMN8"/>
<dbReference type="PROSITE" id="PS00086">
    <property type="entry name" value="CYTOCHROME_P450"/>
    <property type="match status" value="1"/>
</dbReference>
<reference evidence="10" key="1">
    <citation type="journal article" date="2021" name="Nat. Microbiol.">
        <title>Cocultivation of an ultrasmall environmental parasitic bacterium with lytic ability against bacteria associated with wastewater foams.</title>
        <authorList>
            <person name="Batinovic S."/>
            <person name="Rose J.J.A."/>
            <person name="Ratcliffe J."/>
            <person name="Seviour R.J."/>
            <person name="Petrovski S."/>
        </authorList>
    </citation>
    <scope>NUCLEOTIDE SEQUENCE</scope>
    <source>
        <strain evidence="10">CON44</strain>
    </source>
</reference>
<dbReference type="RefSeq" id="WP_005192361.1">
    <property type="nucleotide sequence ID" value="NZ_CP045804.1"/>
</dbReference>
<feature type="binding site" description="axial binding residue" evidence="8">
    <location>
        <position position="393"/>
    </location>
    <ligand>
        <name>heme</name>
        <dbReference type="ChEBI" id="CHEBI:30413"/>
    </ligand>
    <ligandPart>
        <name>Fe</name>
        <dbReference type="ChEBI" id="CHEBI:18248"/>
    </ligandPart>
</feature>
<dbReference type="PANTHER" id="PTHR24286">
    <property type="entry name" value="CYTOCHROME P450 26"/>
    <property type="match status" value="1"/>
</dbReference>
<evidence type="ECO:0000256" key="2">
    <source>
        <dbReference type="ARBA" id="ARBA00010617"/>
    </source>
</evidence>
<evidence type="ECO:0000256" key="4">
    <source>
        <dbReference type="ARBA" id="ARBA00022723"/>
    </source>
</evidence>
<dbReference type="SUPFAM" id="SSF48264">
    <property type="entry name" value="Cytochrome P450"/>
    <property type="match status" value="1"/>
</dbReference>
<dbReference type="InterPro" id="IPR001128">
    <property type="entry name" value="Cyt_P450"/>
</dbReference>
<dbReference type="Gene3D" id="1.10.630.10">
    <property type="entry name" value="Cytochrome P450"/>
    <property type="match status" value="1"/>
</dbReference>
<protein>
    <submittedName>
        <fullName evidence="10">Cytochrome P450</fullName>
    </submittedName>
</protein>
<keyword evidence="6 8" id="KW-0408">Iron</keyword>
<dbReference type="InterPro" id="IPR036396">
    <property type="entry name" value="Cyt_P450_sf"/>
</dbReference>
<keyword evidence="7 9" id="KW-0503">Monooxygenase</keyword>
<comment type="similarity">
    <text evidence="2 9">Belongs to the cytochrome P450 family.</text>
</comment>
<dbReference type="InterPro" id="IPR017972">
    <property type="entry name" value="Cyt_P450_CS"/>
</dbReference>
<evidence type="ECO:0000256" key="3">
    <source>
        <dbReference type="ARBA" id="ARBA00022617"/>
    </source>
</evidence>
<evidence type="ECO:0000256" key="8">
    <source>
        <dbReference type="PIRSR" id="PIRSR602403-1"/>
    </source>
</evidence>
<evidence type="ECO:0000256" key="9">
    <source>
        <dbReference type="RuleBase" id="RU000461"/>
    </source>
</evidence>
<dbReference type="GO" id="GO:0020037">
    <property type="term" value="F:heme binding"/>
    <property type="evidence" value="ECO:0007669"/>
    <property type="project" value="InterPro"/>
</dbReference>
<dbReference type="InterPro" id="IPR002403">
    <property type="entry name" value="Cyt_P450_E_grp-IV"/>
</dbReference>
<dbReference type="GO" id="GO:0016705">
    <property type="term" value="F:oxidoreductase activity, acting on paired donors, with incorporation or reduction of molecular oxygen"/>
    <property type="evidence" value="ECO:0007669"/>
    <property type="project" value="InterPro"/>
</dbReference>
<name>A0A857KMN8_9ACTN</name>
<dbReference type="GO" id="GO:0016125">
    <property type="term" value="P:sterol metabolic process"/>
    <property type="evidence" value="ECO:0007669"/>
    <property type="project" value="TreeGrafter"/>
</dbReference>
<gene>
    <name evidence="10" type="ORF">GII30_16415</name>
</gene>
<dbReference type="GO" id="GO:0005506">
    <property type="term" value="F:iron ion binding"/>
    <property type="evidence" value="ECO:0007669"/>
    <property type="project" value="InterPro"/>
</dbReference>